<evidence type="ECO:0000256" key="9">
    <source>
        <dbReference type="SAM" id="MobiDB-lite"/>
    </source>
</evidence>
<dbReference type="InterPro" id="IPR007135">
    <property type="entry name" value="Atg3/Atg10"/>
</dbReference>
<feature type="non-terminal residue" evidence="10">
    <location>
        <position position="1"/>
    </location>
</feature>
<dbReference type="GO" id="GO:0044804">
    <property type="term" value="P:nucleophagy"/>
    <property type="evidence" value="ECO:0007669"/>
    <property type="project" value="TreeGrafter"/>
</dbReference>
<dbReference type="GO" id="GO:0000422">
    <property type="term" value="P:autophagy of mitochondrion"/>
    <property type="evidence" value="ECO:0007669"/>
    <property type="project" value="TreeGrafter"/>
</dbReference>
<dbReference type="EMBL" id="AGNL01018723">
    <property type="protein sequence ID" value="EJK62643.1"/>
    <property type="molecule type" value="Genomic_DNA"/>
</dbReference>
<dbReference type="GO" id="GO:0005829">
    <property type="term" value="C:cytosol"/>
    <property type="evidence" value="ECO:0007669"/>
    <property type="project" value="TreeGrafter"/>
</dbReference>
<dbReference type="AlphaFoldDB" id="K0S939"/>
<protein>
    <recommendedName>
        <fullName evidence="3">Autophagy-related protein 3</fullName>
    </recommendedName>
</protein>
<keyword evidence="7" id="KW-0653">Protein transport</keyword>
<comment type="subcellular location">
    <subcellularLocation>
        <location evidence="1">Cytoplasm</location>
    </subcellularLocation>
</comment>
<gene>
    <name evidence="10" type="ORF">THAOC_16735</name>
</gene>
<evidence type="ECO:0000313" key="11">
    <source>
        <dbReference type="Proteomes" id="UP000266841"/>
    </source>
</evidence>
<evidence type="ECO:0000256" key="5">
    <source>
        <dbReference type="ARBA" id="ARBA00022490"/>
    </source>
</evidence>
<sequence>ASPTTLSPTTQSPTLSPTTQAPTTQSPTTQSPTTQAPTTLSPTTANPSSSPSARPTTDYPSASPSARPTSSPSTGPSAKPTTSQPTTSKPTTNQPTTSQPTTSQPTTNQPTTSKPTTRSPSFSPVTSSPSSLPSAKPTTFNPTSQPSRNPTTFPTSRSPTSPPSAKPTTSKPSRNPTAFPTSRLPTSQPTTSSAQPTTSSAPALDATFDAQMTAPKCSGLTSACTAPASLLQGTAANNEPNQLGVRASNTIDNCRDGTSGTYNTDESIEWLSIVSVDPKTDQPWKLPLRVGGRAKIITGLHAYLVGNSDPSNDYADFYYSTDVDEPIWTSLGTKRLARGEVDSNGFGTFESEPFTIPDSSQSIHAIRVDFRYNGNPSANACTGGSWADTDDLVFHVAPNVPSTAPPALEATFDSQITAPKCSELSRSCTAPTSLLQGTAANNEPNQLGVRASNTIDNCRDGTSGTYNTDESIEWLSIVSVDPDLPLRVGGRAKIITGLHAYLVGNSDPSNDYADFYYSTDVDPPNWSLLGTKRLARGEVDFYGFGTFESEPFTILDSSQSIHAIRVDFRYNGNPSANACTGGMTQVTPTDLLESATVELARGKVLVGSLIVSATMLGRPKVLRPKTKSRLRQGFTVVSSGHVSTKNFVVEPPPDTVMIVSSCLKAWWKNETVLLRLVTTMGTSRRSWSDWMAACLVPALRRNLVSLAESMTLNSGSTPGWLSSERSDQCSGSLIAAIQDGYGFALPGIVDLILAPNLFYKFTPFSQVYCQVYTPISRLSNLQPLVSAYKINKARDGGNNEGQTGGGGTLLEESRIRSGADQGQLGEPNVMTLLAKAQSVREYLTPTLKSSAFLSRGVLTPEEFVKAGDELVYKCPTWTWEAGDPNKRKGHLPPDKQYLVTRSVPCTARVSSLENVVAQEEGDDDDGDWLVSQVLTAQEQKQRDDKALEDEFDILDDEDLIGDKSNVKSAEKQLASLKIGGSVESAAQSDAQGDEAAQQQDEDDEYADMADFEDDNLLEDEAAAAVSTSDADGGNSNVLKVRTYDLSITYDKYYQTPRVWLMGYDSEDSSRPLTGQEMMQDVISDYANRTVTVENHPHVSGPHASIHPCQHGAVMKTIVKNLTKEGEGGKSVPTVDLYLFIFLKFVSSMIPTINYDFTMDVKFG</sequence>
<dbReference type="GO" id="GO:0000045">
    <property type="term" value="P:autophagosome assembly"/>
    <property type="evidence" value="ECO:0007669"/>
    <property type="project" value="TreeGrafter"/>
</dbReference>
<dbReference type="GO" id="GO:0061723">
    <property type="term" value="P:glycophagy"/>
    <property type="evidence" value="ECO:0007669"/>
    <property type="project" value="TreeGrafter"/>
</dbReference>
<evidence type="ECO:0000256" key="6">
    <source>
        <dbReference type="ARBA" id="ARBA00022786"/>
    </source>
</evidence>
<dbReference type="PANTHER" id="PTHR12866">
    <property type="entry name" value="UBIQUITIN-LIKE-CONJUGATING ENZYME ATG3"/>
    <property type="match status" value="1"/>
</dbReference>
<dbReference type="eggNOG" id="KOG2981">
    <property type="taxonomic scope" value="Eukaryota"/>
</dbReference>
<keyword evidence="8" id="KW-0072">Autophagy</keyword>
<dbReference type="GO" id="GO:0019776">
    <property type="term" value="F:Atg8-family ligase activity"/>
    <property type="evidence" value="ECO:0007669"/>
    <property type="project" value="TreeGrafter"/>
</dbReference>
<dbReference type="Pfam" id="PF03987">
    <property type="entry name" value="Autophagy_act_C"/>
    <property type="match status" value="1"/>
</dbReference>
<evidence type="ECO:0000256" key="2">
    <source>
        <dbReference type="ARBA" id="ARBA00007683"/>
    </source>
</evidence>
<feature type="compositionally biased region" description="Low complexity" evidence="9">
    <location>
        <begin position="185"/>
        <end position="201"/>
    </location>
</feature>
<reference evidence="10 11" key="1">
    <citation type="journal article" date="2012" name="Genome Biol.">
        <title>Genome and low-iron response of an oceanic diatom adapted to chronic iron limitation.</title>
        <authorList>
            <person name="Lommer M."/>
            <person name="Specht M."/>
            <person name="Roy A.S."/>
            <person name="Kraemer L."/>
            <person name="Andreson R."/>
            <person name="Gutowska M.A."/>
            <person name="Wolf J."/>
            <person name="Bergner S.V."/>
            <person name="Schilhabel M.B."/>
            <person name="Klostermeier U.C."/>
            <person name="Beiko R.G."/>
            <person name="Rosenstiel P."/>
            <person name="Hippler M."/>
            <person name="Laroche J."/>
        </authorList>
    </citation>
    <scope>NUCLEOTIDE SEQUENCE [LARGE SCALE GENOMIC DNA]</scope>
    <source>
        <strain evidence="10 11">CCMP1005</strain>
    </source>
</reference>
<feature type="compositionally biased region" description="Low complexity" evidence="9">
    <location>
        <begin position="1"/>
        <end position="139"/>
    </location>
</feature>
<feature type="compositionally biased region" description="Polar residues" evidence="9">
    <location>
        <begin position="175"/>
        <end position="184"/>
    </location>
</feature>
<organism evidence="10 11">
    <name type="scientific">Thalassiosira oceanica</name>
    <name type="common">Marine diatom</name>
    <dbReference type="NCBI Taxonomy" id="159749"/>
    <lineage>
        <taxon>Eukaryota</taxon>
        <taxon>Sar</taxon>
        <taxon>Stramenopiles</taxon>
        <taxon>Ochrophyta</taxon>
        <taxon>Bacillariophyta</taxon>
        <taxon>Coscinodiscophyceae</taxon>
        <taxon>Thalassiosirophycidae</taxon>
        <taxon>Thalassiosirales</taxon>
        <taxon>Thalassiosiraceae</taxon>
        <taxon>Thalassiosira</taxon>
    </lineage>
</organism>
<dbReference type="FunFam" id="3.30.1460.50:FF:000007">
    <property type="entry name" value="Autophagy-related protein 3"/>
    <property type="match status" value="1"/>
</dbReference>
<dbReference type="Gene3D" id="3.30.1460.50">
    <property type="match status" value="1"/>
</dbReference>
<dbReference type="PANTHER" id="PTHR12866:SF2">
    <property type="entry name" value="UBIQUITIN-LIKE-CONJUGATING ENZYME ATG3"/>
    <property type="match status" value="1"/>
</dbReference>
<feature type="region of interest" description="Disordered" evidence="9">
    <location>
        <begin position="1"/>
        <end position="201"/>
    </location>
</feature>
<proteinExistence type="inferred from homology"/>
<feature type="region of interest" description="Disordered" evidence="9">
    <location>
        <begin position="983"/>
        <end position="1003"/>
    </location>
</feature>
<comment type="similarity">
    <text evidence="2">Belongs to the ATG3 family.</text>
</comment>
<evidence type="ECO:0000256" key="1">
    <source>
        <dbReference type="ARBA" id="ARBA00004496"/>
    </source>
</evidence>
<evidence type="ECO:0000256" key="4">
    <source>
        <dbReference type="ARBA" id="ARBA00022448"/>
    </source>
</evidence>
<evidence type="ECO:0000256" key="3">
    <source>
        <dbReference type="ARBA" id="ARBA00018067"/>
    </source>
</evidence>
<dbReference type="OrthoDB" id="1584384at2759"/>
<name>K0S939_THAOC</name>
<dbReference type="GO" id="GO:0000407">
    <property type="term" value="C:phagophore assembly site"/>
    <property type="evidence" value="ECO:0007669"/>
    <property type="project" value="TreeGrafter"/>
</dbReference>
<feature type="compositionally biased region" description="Low complexity" evidence="9">
    <location>
        <begin position="985"/>
        <end position="998"/>
    </location>
</feature>
<evidence type="ECO:0000256" key="8">
    <source>
        <dbReference type="ARBA" id="ARBA00023006"/>
    </source>
</evidence>
<comment type="caution">
    <text evidence="10">The sequence shown here is derived from an EMBL/GenBank/DDBJ whole genome shotgun (WGS) entry which is preliminary data.</text>
</comment>
<evidence type="ECO:0000256" key="7">
    <source>
        <dbReference type="ARBA" id="ARBA00022927"/>
    </source>
</evidence>
<keyword evidence="5" id="KW-0963">Cytoplasm</keyword>
<accession>K0S939</accession>
<keyword evidence="4" id="KW-0813">Transport</keyword>
<evidence type="ECO:0000313" key="10">
    <source>
        <dbReference type="EMBL" id="EJK62643.1"/>
    </source>
</evidence>
<feature type="compositionally biased region" description="Low complexity" evidence="9">
    <location>
        <begin position="146"/>
        <end position="159"/>
    </location>
</feature>
<dbReference type="Proteomes" id="UP000266841">
    <property type="component" value="Unassembled WGS sequence"/>
</dbReference>
<keyword evidence="6" id="KW-0833">Ubl conjugation pathway</keyword>
<dbReference type="GO" id="GO:0015031">
    <property type="term" value="P:protein transport"/>
    <property type="evidence" value="ECO:0007669"/>
    <property type="project" value="UniProtKB-KW"/>
</dbReference>
<keyword evidence="11" id="KW-1185">Reference proteome</keyword>